<dbReference type="SMART" id="SM00256">
    <property type="entry name" value="FBOX"/>
    <property type="match status" value="1"/>
</dbReference>
<dbReference type="NCBIfam" id="TIGR01640">
    <property type="entry name" value="F_box_assoc_1"/>
    <property type="match status" value="1"/>
</dbReference>
<dbReference type="OrthoDB" id="605328at2759"/>
<dbReference type="PANTHER" id="PTHR31672">
    <property type="entry name" value="BNACNNG10540D PROTEIN"/>
    <property type="match status" value="1"/>
</dbReference>
<dbReference type="InterPro" id="IPR006527">
    <property type="entry name" value="F-box-assoc_dom_typ1"/>
</dbReference>
<proteinExistence type="predicted"/>
<gene>
    <name evidence="2" type="ORF">COLO4_08936</name>
</gene>
<protein>
    <recommendedName>
        <fullName evidence="1">F-box domain-containing protein</fullName>
    </recommendedName>
</protein>
<sequence length="387" mass="44379">MIEAGQKKSKTMESAEQIGNNEDLLTEILLNLPTKSLIRFRLVSKQWMLLISSARFCYSHTQTLHARGRLKPLAHLLDTCHSPPSVFGYLPVDLNTKQRLPYFDFIHMRDVTILQSSFGLLLCVSSKSSIIETSEYFICNPSTRKFKMISFDDINDRPAAVHLAYDPLKSPHYKIISVLWMGKSDKKSVKIYSSETNSWSQSKTKFFTPGIELKYSVFFNGAIHWYSSGSESMYFDVENECFKPMPMPMRKALTRGTQSFGECGGHLNLATSYWRQTFTVHEMKDDYSGWYLKYCINLHDKLSNPPFVSEFNCGTYLLFGCIQSDDDGGDSIRVVLADVQAIAYNFKDQTLTRLQCRSLGVYRHQCFSFSSNYLCRACPYFETLSCI</sequence>
<dbReference type="SUPFAM" id="SSF81383">
    <property type="entry name" value="F-box domain"/>
    <property type="match status" value="1"/>
</dbReference>
<dbReference type="InterPro" id="IPR017451">
    <property type="entry name" value="F-box-assoc_interact_dom"/>
</dbReference>
<keyword evidence="3" id="KW-1185">Reference proteome</keyword>
<feature type="domain" description="F-box" evidence="1">
    <location>
        <begin position="20"/>
        <end position="60"/>
    </location>
</feature>
<dbReference type="AlphaFoldDB" id="A0A1R3KDY0"/>
<evidence type="ECO:0000313" key="2">
    <source>
        <dbReference type="EMBL" id="OMP05301.1"/>
    </source>
</evidence>
<reference evidence="3" key="1">
    <citation type="submission" date="2013-09" db="EMBL/GenBank/DDBJ databases">
        <title>Corchorus olitorius genome sequencing.</title>
        <authorList>
            <person name="Alam M."/>
            <person name="Haque M.S."/>
            <person name="Islam M.S."/>
            <person name="Emdad E.M."/>
            <person name="Islam M.M."/>
            <person name="Ahmed B."/>
            <person name="Halim A."/>
            <person name="Hossen Q.M.M."/>
            <person name="Hossain M.Z."/>
            <person name="Ahmed R."/>
            <person name="Khan M.M."/>
            <person name="Islam R."/>
            <person name="Rashid M.M."/>
            <person name="Khan S.A."/>
            <person name="Rahman M.S."/>
            <person name="Alam M."/>
            <person name="Yahiya A.S."/>
            <person name="Khan M.S."/>
            <person name="Azam M.S."/>
            <person name="Haque T."/>
            <person name="Lashkar M.Z.H."/>
            <person name="Akhand A.I."/>
            <person name="Morshed G."/>
            <person name="Roy S."/>
            <person name="Uddin K.S."/>
            <person name="Rabeya T."/>
            <person name="Hossain A.S."/>
            <person name="Chowdhury A."/>
            <person name="Snigdha A.R."/>
            <person name="Mortoza M.S."/>
            <person name="Matin S.A."/>
            <person name="Hoque S.M.E."/>
            <person name="Islam M.K."/>
            <person name="Roy D.K."/>
            <person name="Haider R."/>
            <person name="Moosa M.M."/>
            <person name="Elias S.M."/>
            <person name="Hasan A.M."/>
            <person name="Jahan S."/>
            <person name="Shafiuddin M."/>
            <person name="Mahmood N."/>
            <person name="Shommy N.S."/>
        </authorList>
    </citation>
    <scope>NUCLEOTIDE SEQUENCE [LARGE SCALE GENOMIC DNA]</scope>
    <source>
        <strain evidence="3">cv. O-4</strain>
    </source>
</reference>
<organism evidence="2 3">
    <name type="scientific">Corchorus olitorius</name>
    <dbReference type="NCBI Taxonomy" id="93759"/>
    <lineage>
        <taxon>Eukaryota</taxon>
        <taxon>Viridiplantae</taxon>
        <taxon>Streptophyta</taxon>
        <taxon>Embryophyta</taxon>
        <taxon>Tracheophyta</taxon>
        <taxon>Spermatophyta</taxon>
        <taxon>Magnoliopsida</taxon>
        <taxon>eudicotyledons</taxon>
        <taxon>Gunneridae</taxon>
        <taxon>Pentapetalae</taxon>
        <taxon>rosids</taxon>
        <taxon>malvids</taxon>
        <taxon>Malvales</taxon>
        <taxon>Malvaceae</taxon>
        <taxon>Grewioideae</taxon>
        <taxon>Apeibeae</taxon>
        <taxon>Corchorus</taxon>
    </lineage>
</organism>
<dbReference type="STRING" id="93759.A0A1R3KDY0"/>
<name>A0A1R3KDY0_9ROSI</name>
<dbReference type="InterPro" id="IPR050796">
    <property type="entry name" value="SCF_F-box_component"/>
</dbReference>
<dbReference type="InterPro" id="IPR001810">
    <property type="entry name" value="F-box_dom"/>
</dbReference>
<evidence type="ECO:0000259" key="1">
    <source>
        <dbReference type="SMART" id="SM00256"/>
    </source>
</evidence>
<dbReference type="InterPro" id="IPR036047">
    <property type="entry name" value="F-box-like_dom_sf"/>
</dbReference>
<evidence type="ECO:0000313" key="3">
    <source>
        <dbReference type="Proteomes" id="UP000187203"/>
    </source>
</evidence>
<dbReference type="Gene3D" id="1.20.1280.50">
    <property type="match status" value="1"/>
</dbReference>
<dbReference type="Pfam" id="PF07734">
    <property type="entry name" value="FBA_1"/>
    <property type="match status" value="1"/>
</dbReference>
<dbReference type="Proteomes" id="UP000187203">
    <property type="component" value="Unassembled WGS sequence"/>
</dbReference>
<comment type="caution">
    <text evidence="2">The sequence shown here is derived from an EMBL/GenBank/DDBJ whole genome shotgun (WGS) entry which is preliminary data.</text>
</comment>
<dbReference type="EMBL" id="AWUE01014045">
    <property type="protein sequence ID" value="OMP05301.1"/>
    <property type="molecule type" value="Genomic_DNA"/>
</dbReference>
<dbReference type="PANTHER" id="PTHR31672:SF13">
    <property type="entry name" value="F-BOX PROTEIN CPR30-LIKE"/>
    <property type="match status" value="1"/>
</dbReference>
<accession>A0A1R3KDY0</accession>
<dbReference type="Pfam" id="PF00646">
    <property type="entry name" value="F-box"/>
    <property type="match status" value="1"/>
</dbReference>